<evidence type="ECO:0000313" key="2">
    <source>
        <dbReference type="EMBL" id="CAG8566036.1"/>
    </source>
</evidence>
<organism evidence="2 3">
    <name type="scientific">Ambispora leptoticha</name>
    <dbReference type="NCBI Taxonomy" id="144679"/>
    <lineage>
        <taxon>Eukaryota</taxon>
        <taxon>Fungi</taxon>
        <taxon>Fungi incertae sedis</taxon>
        <taxon>Mucoromycota</taxon>
        <taxon>Glomeromycotina</taxon>
        <taxon>Glomeromycetes</taxon>
        <taxon>Archaeosporales</taxon>
        <taxon>Ambisporaceae</taxon>
        <taxon>Ambispora</taxon>
    </lineage>
</organism>
<name>A0A9N9FVS1_9GLOM</name>
<evidence type="ECO:0000256" key="1">
    <source>
        <dbReference type="SAM" id="MobiDB-lite"/>
    </source>
</evidence>
<feature type="compositionally biased region" description="Polar residues" evidence="1">
    <location>
        <begin position="78"/>
        <end position="90"/>
    </location>
</feature>
<comment type="caution">
    <text evidence="2">The sequence shown here is derived from an EMBL/GenBank/DDBJ whole genome shotgun (WGS) entry which is preliminary data.</text>
</comment>
<reference evidence="2" key="1">
    <citation type="submission" date="2021-06" db="EMBL/GenBank/DDBJ databases">
        <authorList>
            <person name="Kallberg Y."/>
            <person name="Tangrot J."/>
            <person name="Rosling A."/>
        </authorList>
    </citation>
    <scope>NUCLEOTIDE SEQUENCE</scope>
    <source>
        <strain evidence="2">FL130A</strain>
    </source>
</reference>
<dbReference type="AlphaFoldDB" id="A0A9N9FVS1"/>
<dbReference type="OrthoDB" id="10629577at2759"/>
<protein>
    <submittedName>
        <fullName evidence="2">11667_t:CDS:1</fullName>
    </submittedName>
</protein>
<proteinExistence type="predicted"/>
<dbReference type="EMBL" id="CAJVPS010002340">
    <property type="protein sequence ID" value="CAG8566036.1"/>
    <property type="molecule type" value="Genomic_DNA"/>
</dbReference>
<gene>
    <name evidence="2" type="ORF">ALEPTO_LOCUS6585</name>
</gene>
<feature type="compositionally biased region" description="Polar residues" evidence="1">
    <location>
        <begin position="49"/>
        <end position="59"/>
    </location>
</feature>
<feature type="region of interest" description="Disordered" evidence="1">
    <location>
        <begin position="49"/>
        <end position="90"/>
    </location>
</feature>
<feature type="region of interest" description="Disordered" evidence="1">
    <location>
        <begin position="1"/>
        <end position="22"/>
    </location>
</feature>
<dbReference type="Proteomes" id="UP000789508">
    <property type="component" value="Unassembled WGS sequence"/>
</dbReference>
<accession>A0A9N9FVS1</accession>
<evidence type="ECO:0000313" key="3">
    <source>
        <dbReference type="Proteomes" id="UP000789508"/>
    </source>
</evidence>
<sequence length="90" mass="10025">MSLQSQQRFENVYTDDPGSMNGTTGLLRRVSSAIRFTGIIEAWIEDGSSNITSSTLPSNEDSEDEWDPSDEEEEQFLFVSSSSGLTNQMH</sequence>
<feature type="compositionally biased region" description="Acidic residues" evidence="1">
    <location>
        <begin position="60"/>
        <end position="75"/>
    </location>
</feature>
<keyword evidence="3" id="KW-1185">Reference proteome</keyword>